<evidence type="ECO:0000313" key="3">
    <source>
        <dbReference type="EMBL" id="CAA6807899.1"/>
    </source>
</evidence>
<gene>
    <name evidence="3" type="ORF">HELGO_WM33322</name>
</gene>
<dbReference type="InterPro" id="IPR007607">
    <property type="entry name" value="BacA/B"/>
</dbReference>
<feature type="compositionally biased region" description="Low complexity" evidence="2">
    <location>
        <begin position="15"/>
        <end position="28"/>
    </location>
</feature>
<dbReference type="PANTHER" id="PTHR35024:SF4">
    <property type="entry name" value="POLYMER-FORMING CYTOSKELETAL PROTEIN"/>
    <property type="match status" value="1"/>
</dbReference>
<comment type="similarity">
    <text evidence="1">Belongs to the bactofilin family.</text>
</comment>
<dbReference type="Pfam" id="PF04519">
    <property type="entry name" value="Bactofilin"/>
    <property type="match status" value="1"/>
</dbReference>
<dbReference type="EMBL" id="CACVAV010000121">
    <property type="protein sequence ID" value="CAA6807899.1"/>
    <property type="molecule type" value="Genomic_DNA"/>
</dbReference>
<protein>
    <submittedName>
        <fullName evidence="3">Cell shape determination protein CcmA</fullName>
    </submittedName>
</protein>
<sequence length="172" mass="17730">MFGKGAKTNPPAGNPAPVVTAAPKAAAAQDQSSRNSNGTVNVNTQIGKGTTIDGDLQFSGGLLVEGTIKGNITAENDQATLILHEHGRIQGEVRVPSMVLNGSIDGDVFASGKVELFEKSRVCGDVYYNLLEMAVGAEVNGKLVRQKPSDPAPAPAAPVAADPKKPEAKKEG</sequence>
<name>A0A6S6SKN6_9GAMM</name>
<feature type="compositionally biased region" description="Basic and acidic residues" evidence="2">
    <location>
        <begin position="162"/>
        <end position="172"/>
    </location>
</feature>
<feature type="region of interest" description="Disordered" evidence="2">
    <location>
        <begin position="1"/>
        <end position="42"/>
    </location>
</feature>
<evidence type="ECO:0000256" key="2">
    <source>
        <dbReference type="SAM" id="MobiDB-lite"/>
    </source>
</evidence>
<feature type="compositionally biased region" description="Polar residues" evidence="2">
    <location>
        <begin position="29"/>
        <end position="42"/>
    </location>
</feature>
<accession>A0A6S6SKN6</accession>
<proteinExistence type="inferred from homology"/>
<dbReference type="PANTHER" id="PTHR35024">
    <property type="entry name" value="HYPOTHETICAL CYTOSOLIC PROTEIN"/>
    <property type="match status" value="1"/>
</dbReference>
<dbReference type="AlphaFoldDB" id="A0A6S6SKN6"/>
<reference evidence="3" key="1">
    <citation type="submission" date="2020-01" db="EMBL/GenBank/DDBJ databases">
        <authorList>
            <person name="Meier V. D."/>
            <person name="Meier V D."/>
        </authorList>
    </citation>
    <scope>NUCLEOTIDE SEQUENCE</scope>
    <source>
        <strain evidence="3">HLG_WM_MAG_08</strain>
    </source>
</reference>
<feature type="region of interest" description="Disordered" evidence="2">
    <location>
        <begin position="145"/>
        <end position="172"/>
    </location>
</feature>
<evidence type="ECO:0000256" key="1">
    <source>
        <dbReference type="ARBA" id="ARBA00044755"/>
    </source>
</evidence>
<organism evidence="3">
    <name type="scientific">uncultured Thiotrichaceae bacterium</name>
    <dbReference type="NCBI Taxonomy" id="298394"/>
    <lineage>
        <taxon>Bacteria</taxon>
        <taxon>Pseudomonadati</taxon>
        <taxon>Pseudomonadota</taxon>
        <taxon>Gammaproteobacteria</taxon>
        <taxon>Thiotrichales</taxon>
        <taxon>Thiotrichaceae</taxon>
        <taxon>environmental samples</taxon>
    </lineage>
</organism>